<protein>
    <recommendedName>
        <fullName evidence="2">MPN domain-containing protein</fullName>
    </recommendedName>
</protein>
<keyword evidence="1" id="KW-0472">Membrane</keyword>
<proteinExistence type="predicted"/>
<dbReference type="InterPro" id="IPR000555">
    <property type="entry name" value="JAMM/MPN+_dom"/>
</dbReference>
<evidence type="ECO:0000313" key="3">
    <source>
        <dbReference type="EMBL" id="EIJ88528.1"/>
    </source>
</evidence>
<organism evidence="3 4">
    <name type="scientific">Nematocida parisii (strain ERTm3)</name>
    <name type="common">Nematode killer fungus</name>
    <dbReference type="NCBI Taxonomy" id="935791"/>
    <lineage>
        <taxon>Eukaryota</taxon>
        <taxon>Fungi</taxon>
        <taxon>Fungi incertae sedis</taxon>
        <taxon>Microsporidia</taxon>
        <taxon>Nematocida</taxon>
    </lineage>
</organism>
<dbReference type="GO" id="GO:0008237">
    <property type="term" value="F:metallopeptidase activity"/>
    <property type="evidence" value="ECO:0007669"/>
    <property type="project" value="InterPro"/>
</dbReference>
<feature type="transmembrane region" description="Helical" evidence="1">
    <location>
        <begin position="12"/>
        <end position="31"/>
    </location>
</feature>
<dbReference type="PANTHER" id="PTHR10540">
    <property type="entry name" value="EUKARYOTIC TRANSLATION INITIATION FACTOR 3 SUBUNIT F-RELATED"/>
    <property type="match status" value="1"/>
</dbReference>
<dbReference type="GO" id="GO:0043161">
    <property type="term" value="P:proteasome-mediated ubiquitin-dependent protein catabolic process"/>
    <property type="evidence" value="ECO:0007669"/>
    <property type="project" value="TreeGrafter"/>
</dbReference>
<dbReference type="OrthoDB" id="10256771at2759"/>
<evidence type="ECO:0000313" key="4">
    <source>
        <dbReference type="Proteomes" id="UP000002872"/>
    </source>
</evidence>
<dbReference type="AlphaFoldDB" id="I3EH31"/>
<keyword evidence="1" id="KW-0812">Transmembrane</keyword>
<gene>
    <name evidence="3" type="ORF">NEQG_01218</name>
</gene>
<evidence type="ECO:0000259" key="2">
    <source>
        <dbReference type="PROSITE" id="PS50249"/>
    </source>
</evidence>
<dbReference type="Pfam" id="PF01398">
    <property type="entry name" value="JAB"/>
    <property type="match status" value="1"/>
</dbReference>
<sequence length="317" mass="36644">MRMNMVFSTPNNKSYLVLYKFCTFVVIYGLHYRNNSIFNNFILILFVMLSLRKAIVVHPLVLLSATDHYRRMDQPRVVGTLLGKVENGVVHVTNSYAVPFDELEDNPNVWFFDTSYNENMYKLFNKVNNMESIIGWYHTGEHLHKNDLQITQTFRSYCKDPILAVINVENAHEGSPVKCYKLERESTTNNESTQFVFAHVPFEIEAEEAEEVGVEQLVEEIKDINIGDVENKICRIKQALAELSNGLSTIEEYLQAVENGDRPYDPETMNSIQELMNNIPRRIPGEMKEYLDELDINSFICATVRPVVLLNEIEKSK</sequence>
<dbReference type="Pfam" id="PF13012">
    <property type="entry name" value="MitMem_reg"/>
    <property type="match status" value="1"/>
</dbReference>
<feature type="domain" description="MPN" evidence="2">
    <location>
        <begin position="55"/>
        <end position="186"/>
    </location>
</feature>
<dbReference type="STRING" id="935791.I3EH31"/>
<accession>I3EH31</accession>
<dbReference type="PROSITE" id="PS50249">
    <property type="entry name" value="MPN"/>
    <property type="match status" value="1"/>
</dbReference>
<dbReference type="InParanoid" id="I3EH31"/>
<name>I3EH31_NEMP3</name>
<evidence type="ECO:0000256" key="1">
    <source>
        <dbReference type="SAM" id="Phobius"/>
    </source>
</evidence>
<dbReference type="VEuPathDB" id="MicrosporidiaDB:NEQG_01218"/>
<keyword evidence="4" id="KW-1185">Reference proteome</keyword>
<reference evidence="3" key="1">
    <citation type="submission" date="2011-01" db="EMBL/GenBank/DDBJ databases">
        <title>The Genome Sequence of Nematocida parisii strain ERTm3.</title>
        <authorList>
            <consortium name="The Broad Institute Genome Sequencing Platform"/>
            <consortium name="The Broad Institute Genome Sequencing Center for Infectious Disease"/>
            <person name="Cuomo C."/>
            <person name="Troemel E."/>
            <person name="Young S.K."/>
            <person name="Zeng Q."/>
            <person name="Gargeya S."/>
            <person name="Fitzgerald M."/>
            <person name="Haas B."/>
            <person name="Abouelleil A."/>
            <person name="Alvarado L."/>
            <person name="Arachchi H.M."/>
            <person name="Berlin A."/>
            <person name="Chapman S.B."/>
            <person name="Gearin G."/>
            <person name="Goldberg J."/>
            <person name="Griggs A."/>
            <person name="Gujja S."/>
            <person name="Hansen M."/>
            <person name="Heiman D."/>
            <person name="Howarth C."/>
            <person name="Larimer J."/>
            <person name="Lui A."/>
            <person name="MacDonald P.J.P."/>
            <person name="McCowen C."/>
            <person name="Montmayeur A."/>
            <person name="Murphy C."/>
            <person name="Neiman D."/>
            <person name="Pearson M."/>
            <person name="Priest M."/>
            <person name="Roberts A."/>
            <person name="Saif S."/>
            <person name="Shea T."/>
            <person name="Sisk P."/>
            <person name="Stolte C."/>
            <person name="Sykes S."/>
            <person name="Wortman J."/>
            <person name="Nusbaum C."/>
            <person name="Birren B."/>
        </authorList>
    </citation>
    <scope>NUCLEOTIDE SEQUENCE</scope>
    <source>
        <strain evidence="3">ERTm3</strain>
    </source>
</reference>
<dbReference type="EMBL" id="GL870878">
    <property type="protein sequence ID" value="EIJ88528.1"/>
    <property type="molecule type" value="Genomic_DNA"/>
</dbReference>
<dbReference type="FunCoup" id="I3EH31">
    <property type="interactions" value="183"/>
</dbReference>
<dbReference type="PANTHER" id="PTHR10540:SF7">
    <property type="entry name" value="26S PROTEASOME NON-ATPASE REGULATORY SUBUNIT 7"/>
    <property type="match status" value="1"/>
</dbReference>
<keyword evidence="1" id="KW-1133">Transmembrane helix</keyword>
<dbReference type="GO" id="GO:0000502">
    <property type="term" value="C:proteasome complex"/>
    <property type="evidence" value="ECO:0007669"/>
    <property type="project" value="TreeGrafter"/>
</dbReference>
<dbReference type="OMA" id="DHYRRMD"/>
<dbReference type="SMART" id="SM00232">
    <property type="entry name" value="JAB_MPN"/>
    <property type="match status" value="1"/>
</dbReference>
<dbReference type="InterPro" id="IPR037518">
    <property type="entry name" value="MPN"/>
</dbReference>
<dbReference type="InterPro" id="IPR024969">
    <property type="entry name" value="EIF3F/CSN6-like_C"/>
</dbReference>
<dbReference type="Gene3D" id="3.40.140.10">
    <property type="entry name" value="Cytidine Deaminase, domain 2"/>
    <property type="match status" value="1"/>
</dbReference>
<feature type="transmembrane region" description="Helical" evidence="1">
    <location>
        <begin position="37"/>
        <end position="63"/>
    </location>
</feature>
<dbReference type="Proteomes" id="UP000002872">
    <property type="component" value="Unassembled WGS sequence"/>
</dbReference>
<dbReference type="HOGENOM" id="CLU_027018_3_0_1"/>